<evidence type="ECO:0000256" key="6">
    <source>
        <dbReference type="ARBA" id="ARBA00023004"/>
    </source>
</evidence>
<dbReference type="InterPro" id="IPR001128">
    <property type="entry name" value="Cyt_P450"/>
</dbReference>
<evidence type="ECO:0000256" key="1">
    <source>
        <dbReference type="ARBA" id="ARBA00001971"/>
    </source>
</evidence>
<dbReference type="Gene3D" id="1.10.630.10">
    <property type="entry name" value="Cytochrome P450"/>
    <property type="match status" value="1"/>
</dbReference>
<dbReference type="EMBL" id="JACGCM010002894">
    <property type="protein sequence ID" value="KAF6133881.1"/>
    <property type="molecule type" value="Genomic_DNA"/>
</dbReference>
<evidence type="ECO:0000256" key="2">
    <source>
        <dbReference type="ARBA" id="ARBA00010617"/>
    </source>
</evidence>
<evidence type="ECO:0000256" key="3">
    <source>
        <dbReference type="ARBA" id="ARBA00022617"/>
    </source>
</evidence>
<evidence type="ECO:0000256" key="4">
    <source>
        <dbReference type="ARBA" id="ARBA00022723"/>
    </source>
</evidence>
<evidence type="ECO:0000256" key="9">
    <source>
        <dbReference type="RuleBase" id="RU000461"/>
    </source>
</evidence>
<keyword evidence="11" id="KW-1185">Reference proteome</keyword>
<feature type="binding site" description="axial binding residue" evidence="8">
    <location>
        <position position="433"/>
    </location>
    <ligand>
        <name>heme</name>
        <dbReference type="ChEBI" id="CHEBI:30413"/>
    </ligand>
    <ligandPart>
        <name>Fe</name>
        <dbReference type="ChEBI" id="CHEBI:18248"/>
    </ligandPart>
</feature>
<dbReference type="FunFam" id="1.10.630.10:FF:000126">
    <property type="entry name" value="Predicted protein"/>
    <property type="match status" value="1"/>
</dbReference>
<keyword evidence="3 8" id="KW-0349">Heme</keyword>
<sequence length="491" mass="55880">MDQVQTFLFFAALLLPLFFLIIKLTKSQFQQHTLLPPGPKPWPIIGNIHQLGKKPHAYLAHLAQLHGPLISVWFGPQLIVMGSSSAAAIEILKTYDRTLSARLVPYALHTKQPELNKLSVVWASECTDEWRNLRTICRTELFTGKAIESQATLRENKVKELMEFLRTKEGNTVKVGEVVFITIVNTLSTLFFSKDFISLEDDGIGGDVKENIRRISEIGSTPNLADYYSILGGLDLQGLNKNLTECVRRLFASWELLIKERRESKRRTTRDFLDVLLSNGFNDEQINYFIFDLFVAGTDTSTSTIEWAVAELIKNQEIMDKVSEELANEIKGNILQESELPRLHYLNACVKETLRLHCPIPIAPHRAMEKCSLMGYTIPKGTPVWMNLWAIGRDPTSWKDPLTFNPRRFLNSDLDFKGNDFEFVPFGSGRRMCPGLSFATKLIPLVIASLIHQFDWSLPIDMCPTKLDMNEKFGITLQKEQPLLLIPKARK</sequence>
<evidence type="ECO:0000256" key="5">
    <source>
        <dbReference type="ARBA" id="ARBA00023002"/>
    </source>
</evidence>
<dbReference type="GO" id="GO:0005506">
    <property type="term" value="F:iron ion binding"/>
    <property type="evidence" value="ECO:0007669"/>
    <property type="project" value="InterPro"/>
</dbReference>
<gene>
    <name evidence="10" type="ORF">GIB67_040645</name>
</gene>
<comment type="caution">
    <text evidence="10">The sequence shown here is derived from an EMBL/GenBank/DDBJ whole genome shotgun (WGS) entry which is preliminary data.</text>
</comment>
<dbReference type="InterPro" id="IPR036396">
    <property type="entry name" value="Cyt_P450_sf"/>
</dbReference>
<dbReference type="GO" id="GO:0016705">
    <property type="term" value="F:oxidoreductase activity, acting on paired donors, with incorporation or reduction of molecular oxygen"/>
    <property type="evidence" value="ECO:0007669"/>
    <property type="project" value="InterPro"/>
</dbReference>
<dbReference type="GO" id="GO:0004497">
    <property type="term" value="F:monooxygenase activity"/>
    <property type="evidence" value="ECO:0007669"/>
    <property type="project" value="UniProtKB-KW"/>
</dbReference>
<dbReference type="InterPro" id="IPR017972">
    <property type="entry name" value="Cyt_P450_CS"/>
</dbReference>
<comment type="cofactor">
    <cofactor evidence="1 8">
        <name>heme</name>
        <dbReference type="ChEBI" id="CHEBI:30413"/>
    </cofactor>
</comment>
<comment type="similarity">
    <text evidence="2 9">Belongs to the cytochrome P450 family.</text>
</comment>
<proteinExistence type="inferred from homology"/>
<dbReference type="OrthoDB" id="1877779at2759"/>
<evidence type="ECO:0008006" key="12">
    <source>
        <dbReference type="Google" id="ProtNLM"/>
    </source>
</evidence>
<evidence type="ECO:0000256" key="7">
    <source>
        <dbReference type="ARBA" id="ARBA00023033"/>
    </source>
</evidence>
<dbReference type="PANTHER" id="PTHR47950">
    <property type="entry name" value="CYTOCHROME P450, FAMILY 76, SUBFAMILY C, POLYPEPTIDE 5-RELATED"/>
    <property type="match status" value="1"/>
</dbReference>
<keyword evidence="5 9" id="KW-0560">Oxidoreductase</keyword>
<name>A0A7J7KU14_9MAGN</name>
<organism evidence="10 11">
    <name type="scientific">Kingdonia uniflora</name>
    <dbReference type="NCBI Taxonomy" id="39325"/>
    <lineage>
        <taxon>Eukaryota</taxon>
        <taxon>Viridiplantae</taxon>
        <taxon>Streptophyta</taxon>
        <taxon>Embryophyta</taxon>
        <taxon>Tracheophyta</taxon>
        <taxon>Spermatophyta</taxon>
        <taxon>Magnoliopsida</taxon>
        <taxon>Ranunculales</taxon>
        <taxon>Circaeasteraceae</taxon>
        <taxon>Kingdonia</taxon>
    </lineage>
</organism>
<dbReference type="GO" id="GO:0044550">
    <property type="term" value="P:secondary metabolite biosynthetic process"/>
    <property type="evidence" value="ECO:0007669"/>
    <property type="project" value="UniProtKB-ARBA"/>
</dbReference>
<keyword evidence="4 8" id="KW-0479">Metal-binding</keyword>
<dbReference type="AlphaFoldDB" id="A0A7J7KU14"/>
<accession>A0A7J7KU14</accession>
<evidence type="ECO:0000313" key="11">
    <source>
        <dbReference type="Proteomes" id="UP000541444"/>
    </source>
</evidence>
<evidence type="ECO:0000256" key="8">
    <source>
        <dbReference type="PIRSR" id="PIRSR602401-1"/>
    </source>
</evidence>
<evidence type="ECO:0000313" key="10">
    <source>
        <dbReference type="EMBL" id="KAF6133881.1"/>
    </source>
</evidence>
<dbReference type="InterPro" id="IPR002401">
    <property type="entry name" value="Cyt_P450_E_grp-I"/>
</dbReference>
<dbReference type="PANTHER" id="PTHR47950:SF49">
    <property type="entry name" value="CYTOCHROME P450"/>
    <property type="match status" value="1"/>
</dbReference>
<dbReference type="Pfam" id="PF00067">
    <property type="entry name" value="p450"/>
    <property type="match status" value="1"/>
</dbReference>
<dbReference type="Proteomes" id="UP000541444">
    <property type="component" value="Unassembled WGS sequence"/>
</dbReference>
<protein>
    <recommendedName>
        <fullName evidence="12">Cytochrome P450</fullName>
    </recommendedName>
</protein>
<dbReference type="SUPFAM" id="SSF48264">
    <property type="entry name" value="Cytochrome P450"/>
    <property type="match status" value="1"/>
</dbReference>
<dbReference type="PRINTS" id="PR00463">
    <property type="entry name" value="EP450I"/>
</dbReference>
<dbReference type="GO" id="GO:0020037">
    <property type="term" value="F:heme binding"/>
    <property type="evidence" value="ECO:0007669"/>
    <property type="project" value="InterPro"/>
</dbReference>
<keyword evidence="7 9" id="KW-0503">Monooxygenase</keyword>
<dbReference type="PROSITE" id="PS00086">
    <property type="entry name" value="CYTOCHROME_P450"/>
    <property type="match status" value="1"/>
</dbReference>
<keyword evidence="6 8" id="KW-0408">Iron</keyword>
<dbReference type="PRINTS" id="PR00385">
    <property type="entry name" value="P450"/>
</dbReference>
<dbReference type="CDD" id="cd11073">
    <property type="entry name" value="CYP76-like"/>
    <property type="match status" value="1"/>
</dbReference>
<reference evidence="10 11" key="1">
    <citation type="journal article" date="2020" name="IScience">
        <title>Genome Sequencing of the Endangered Kingdonia uniflora (Circaeasteraceae, Ranunculales) Reveals Potential Mechanisms of Evolutionary Specialization.</title>
        <authorList>
            <person name="Sun Y."/>
            <person name="Deng T."/>
            <person name="Zhang A."/>
            <person name="Moore M.J."/>
            <person name="Landis J.B."/>
            <person name="Lin N."/>
            <person name="Zhang H."/>
            <person name="Zhang X."/>
            <person name="Huang J."/>
            <person name="Zhang X."/>
            <person name="Sun H."/>
            <person name="Wang H."/>
        </authorList>
    </citation>
    <scope>NUCLEOTIDE SEQUENCE [LARGE SCALE GENOMIC DNA]</scope>
    <source>
        <strain evidence="10">TB1705</strain>
        <tissue evidence="10">Leaf</tissue>
    </source>
</reference>